<dbReference type="PANTHER" id="PTHR43140">
    <property type="entry name" value="TYPE-1 RESTRICTION ENZYME ECOKI SPECIFICITY PROTEIN"/>
    <property type="match status" value="1"/>
</dbReference>
<keyword evidence="2" id="KW-0680">Restriction system</keyword>
<evidence type="ECO:0000259" key="4">
    <source>
        <dbReference type="Pfam" id="PF01420"/>
    </source>
</evidence>
<dbReference type="Gene3D" id="3.90.220.20">
    <property type="entry name" value="DNA methylase specificity domains"/>
    <property type="match status" value="1"/>
</dbReference>
<dbReference type="REBASE" id="164847">
    <property type="entry name" value="S1.Mle45370ORF13685P"/>
</dbReference>
<dbReference type="Pfam" id="PF01420">
    <property type="entry name" value="Methylase_S"/>
    <property type="match status" value="1"/>
</dbReference>
<comment type="similarity">
    <text evidence="1">Belongs to the type-I restriction system S methylase family.</text>
</comment>
<protein>
    <recommendedName>
        <fullName evidence="4">Type I restriction modification DNA specificity domain-containing protein</fullName>
    </recommendedName>
</protein>
<name>A0A177N4C1_9GAMM</name>
<dbReference type="InterPro" id="IPR044946">
    <property type="entry name" value="Restrct_endonuc_typeI_TRD_sf"/>
</dbReference>
<sequence length="221" mass="24834">MSEIPEHWKLVNLKRVSKIQTGFTFVKQYEGALIERPYLRVANVKDGHLNLTDLTTIEVPVYVASRVELRAGDVLMTEGGDLDKLGRGTVWNEEIPNCLHQNHVFAVRCFQHKLLPAFLAYMTTSRYGRDYFEVTGKRTTNLASTNSTKVGQFPIPLPPLYEQKGICDYLENKLSVIAKTAAGIEAQIATLEAYKKSLIYECVTGKKRIALNQQADEIALA</sequence>
<dbReference type="GO" id="GO:0003677">
    <property type="term" value="F:DNA binding"/>
    <property type="evidence" value="ECO:0007669"/>
    <property type="project" value="UniProtKB-KW"/>
</dbReference>
<evidence type="ECO:0000256" key="1">
    <source>
        <dbReference type="ARBA" id="ARBA00010923"/>
    </source>
</evidence>
<dbReference type="STRING" id="980561.A1359_13700"/>
<evidence type="ECO:0000256" key="2">
    <source>
        <dbReference type="ARBA" id="ARBA00022747"/>
    </source>
</evidence>
<organism evidence="5 6">
    <name type="scientific">Methylomonas lenta</name>
    <dbReference type="NCBI Taxonomy" id="980561"/>
    <lineage>
        <taxon>Bacteria</taxon>
        <taxon>Pseudomonadati</taxon>
        <taxon>Pseudomonadota</taxon>
        <taxon>Gammaproteobacteria</taxon>
        <taxon>Methylococcales</taxon>
        <taxon>Methylococcaceae</taxon>
        <taxon>Methylomonas</taxon>
    </lineage>
</organism>
<evidence type="ECO:0000256" key="3">
    <source>
        <dbReference type="ARBA" id="ARBA00023125"/>
    </source>
</evidence>
<accession>A0A177N4C1</accession>
<dbReference type="InterPro" id="IPR000055">
    <property type="entry name" value="Restrct_endonuc_typeI_TRD"/>
</dbReference>
<keyword evidence="3" id="KW-0238">DNA-binding</keyword>
<dbReference type="CDD" id="cd17253">
    <property type="entry name" value="RMtype1_S_Eco933I-TRD2-CR2_like"/>
    <property type="match status" value="1"/>
</dbReference>
<dbReference type="SUPFAM" id="SSF116734">
    <property type="entry name" value="DNA methylase specificity domain"/>
    <property type="match status" value="1"/>
</dbReference>
<evidence type="ECO:0000313" key="5">
    <source>
        <dbReference type="EMBL" id="OAI12732.1"/>
    </source>
</evidence>
<comment type="caution">
    <text evidence="5">The sequence shown here is derived from an EMBL/GenBank/DDBJ whole genome shotgun (WGS) entry which is preliminary data.</text>
</comment>
<dbReference type="GO" id="GO:0009307">
    <property type="term" value="P:DNA restriction-modification system"/>
    <property type="evidence" value="ECO:0007669"/>
    <property type="project" value="UniProtKB-KW"/>
</dbReference>
<proteinExistence type="inferred from homology"/>
<dbReference type="PANTHER" id="PTHR43140:SF1">
    <property type="entry name" value="TYPE I RESTRICTION ENZYME ECOKI SPECIFICITY SUBUNIT"/>
    <property type="match status" value="1"/>
</dbReference>
<dbReference type="Proteomes" id="UP000078476">
    <property type="component" value="Unassembled WGS sequence"/>
</dbReference>
<feature type="domain" description="Type I restriction modification DNA specificity" evidence="4">
    <location>
        <begin position="5"/>
        <end position="188"/>
    </location>
</feature>
<dbReference type="EMBL" id="LUUI01000127">
    <property type="protein sequence ID" value="OAI12732.1"/>
    <property type="molecule type" value="Genomic_DNA"/>
</dbReference>
<gene>
    <name evidence="5" type="ORF">A1359_13700</name>
</gene>
<dbReference type="InterPro" id="IPR051212">
    <property type="entry name" value="Type-I_RE_S_subunit"/>
</dbReference>
<evidence type="ECO:0000313" key="6">
    <source>
        <dbReference type="Proteomes" id="UP000078476"/>
    </source>
</evidence>
<dbReference type="AlphaFoldDB" id="A0A177N4C1"/>
<reference evidence="5 6" key="1">
    <citation type="submission" date="2016-03" db="EMBL/GenBank/DDBJ databases">
        <authorList>
            <person name="Ploux O."/>
        </authorList>
    </citation>
    <scope>NUCLEOTIDE SEQUENCE [LARGE SCALE GENOMIC DNA]</scope>
    <source>
        <strain evidence="5 6">R-45370</strain>
    </source>
</reference>
<keyword evidence="6" id="KW-1185">Reference proteome</keyword>